<comment type="subcellular location">
    <subcellularLocation>
        <location evidence="1">Membrane</location>
        <topology evidence="1">Multi-pass membrane protein</topology>
    </subcellularLocation>
</comment>
<feature type="region of interest" description="Disordered" evidence="8">
    <location>
        <begin position="473"/>
        <end position="495"/>
    </location>
</feature>
<evidence type="ECO:0000313" key="12">
    <source>
        <dbReference type="Proteomes" id="UP000235786"/>
    </source>
</evidence>
<comment type="similarity">
    <text evidence="2 7">Belongs to the major facilitator superfamily. Sugar transporter (TC 2.A.1.1) family.</text>
</comment>
<evidence type="ECO:0000256" key="9">
    <source>
        <dbReference type="SAM" id="Phobius"/>
    </source>
</evidence>
<dbReference type="PROSITE" id="PS50850">
    <property type="entry name" value="MFS"/>
    <property type="match status" value="1"/>
</dbReference>
<sequence length="495" mass="54344">MVSTFIIAVAMFAAIGSFLFGFDTGIATTTIAHQSWIEYMGHPSTASTGAVVAVYIAGEACGAITQVAFGDRLGRSRFMQIMCVIVTIGTIIQTASVNFGMFLGGRVIAGYAIGGLVGTVPVYLSEISDPAHRGLIGGISGCGISFGTMMSNWVGYACGFAPYGATQWRLPLGLQIPFGAILFMGLITFMPDSPRQLVRAGKIESARTEFARIRRDLKGQELEQEFTFMQAQIEFEMQGEITSYVEIFKNFKQRMLVSIAVQTMTSLTGTNVISYYQTILYKSLGIESKTILCLAGVYGTVGFITNCFTTRFLTDQWGRRKMILAGLSGIIVVEIYSAIMQWKFQNTKNTVGKGFAILGIYLFSVIYYGMINSTTWIYGSEILPNQLRSKVMGLAALGHFVVNVGITEAGPTAFAKIKQNYYYVFVSCCSFFLVMAYFFFPETKQKTLEEIAAAFGDKVMLHADDAVVEDEMFKADDEKSNKSQSQQVERAENAV</sequence>
<dbReference type="PANTHER" id="PTHR48022">
    <property type="entry name" value="PLASTIDIC GLUCOSE TRANSPORTER 4"/>
    <property type="match status" value="1"/>
</dbReference>
<evidence type="ECO:0000313" key="11">
    <source>
        <dbReference type="EMBL" id="PMD32048.1"/>
    </source>
</evidence>
<protein>
    <submittedName>
        <fullName evidence="11">Putative MFS monosaccharide transporter</fullName>
    </submittedName>
</protein>
<organism evidence="11 12">
    <name type="scientific">Hyaloscypha variabilis (strain UAMH 11265 / GT02V1 / F)</name>
    <name type="common">Meliniomyces variabilis</name>
    <dbReference type="NCBI Taxonomy" id="1149755"/>
    <lineage>
        <taxon>Eukaryota</taxon>
        <taxon>Fungi</taxon>
        <taxon>Dikarya</taxon>
        <taxon>Ascomycota</taxon>
        <taxon>Pezizomycotina</taxon>
        <taxon>Leotiomycetes</taxon>
        <taxon>Helotiales</taxon>
        <taxon>Hyaloscyphaceae</taxon>
        <taxon>Hyaloscypha</taxon>
        <taxon>Hyaloscypha variabilis</taxon>
    </lineage>
</organism>
<dbReference type="Pfam" id="PF00083">
    <property type="entry name" value="Sugar_tr"/>
    <property type="match status" value="1"/>
</dbReference>
<dbReference type="NCBIfam" id="TIGR00879">
    <property type="entry name" value="SP"/>
    <property type="match status" value="1"/>
</dbReference>
<evidence type="ECO:0000256" key="3">
    <source>
        <dbReference type="ARBA" id="ARBA00022448"/>
    </source>
</evidence>
<dbReference type="InterPro" id="IPR003663">
    <property type="entry name" value="Sugar/inositol_transpt"/>
</dbReference>
<dbReference type="InterPro" id="IPR020846">
    <property type="entry name" value="MFS_dom"/>
</dbReference>
<feature type="transmembrane region" description="Helical" evidence="9">
    <location>
        <begin position="108"/>
        <end position="124"/>
    </location>
</feature>
<dbReference type="SUPFAM" id="SSF103473">
    <property type="entry name" value="MFS general substrate transporter"/>
    <property type="match status" value="1"/>
</dbReference>
<evidence type="ECO:0000256" key="8">
    <source>
        <dbReference type="SAM" id="MobiDB-lite"/>
    </source>
</evidence>
<dbReference type="PRINTS" id="PR00171">
    <property type="entry name" value="SUGRTRNSPORT"/>
</dbReference>
<feature type="transmembrane region" description="Helical" evidence="9">
    <location>
        <begin position="136"/>
        <end position="156"/>
    </location>
</feature>
<dbReference type="InterPro" id="IPR005828">
    <property type="entry name" value="MFS_sugar_transport-like"/>
</dbReference>
<feature type="transmembrane region" description="Helical" evidence="9">
    <location>
        <begin position="322"/>
        <end position="342"/>
    </location>
</feature>
<dbReference type="InterPro" id="IPR036259">
    <property type="entry name" value="MFS_trans_sf"/>
</dbReference>
<dbReference type="PANTHER" id="PTHR48022:SF11">
    <property type="entry name" value="MONOSACCHARIDE TRANSPORTER (HXT8), PUTATIVE (AFU_ORTHOLOGUE AFUA_2G08120)-RELATED"/>
    <property type="match status" value="1"/>
</dbReference>
<dbReference type="AlphaFoldDB" id="A0A2J6R0K6"/>
<name>A0A2J6R0K6_HYAVF</name>
<evidence type="ECO:0000259" key="10">
    <source>
        <dbReference type="PROSITE" id="PS50850"/>
    </source>
</evidence>
<feature type="transmembrane region" description="Helical" evidence="9">
    <location>
        <begin position="421"/>
        <end position="440"/>
    </location>
</feature>
<evidence type="ECO:0000256" key="2">
    <source>
        <dbReference type="ARBA" id="ARBA00010992"/>
    </source>
</evidence>
<dbReference type="Proteomes" id="UP000235786">
    <property type="component" value="Unassembled WGS sequence"/>
</dbReference>
<evidence type="ECO:0000256" key="6">
    <source>
        <dbReference type="ARBA" id="ARBA00023136"/>
    </source>
</evidence>
<dbReference type="EMBL" id="KZ613960">
    <property type="protein sequence ID" value="PMD32048.1"/>
    <property type="molecule type" value="Genomic_DNA"/>
</dbReference>
<evidence type="ECO:0000256" key="1">
    <source>
        <dbReference type="ARBA" id="ARBA00004141"/>
    </source>
</evidence>
<reference evidence="11 12" key="1">
    <citation type="submission" date="2016-04" db="EMBL/GenBank/DDBJ databases">
        <title>A degradative enzymes factory behind the ericoid mycorrhizal symbiosis.</title>
        <authorList>
            <consortium name="DOE Joint Genome Institute"/>
            <person name="Martino E."/>
            <person name="Morin E."/>
            <person name="Grelet G."/>
            <person name="Kuo A."/>
            <person name="Kohler A."/>
            <person name="Daghino S."/>
            <person name="Barry K."/>
            <person name="Choi C."/>
            <person name="Cichocki N."/>
            <person name="Clum A."/>
            <person name="Copeland A."/>
            <person name="Hainaut M."/>
            <person name="Haridas S."/>
            <person name="Labutti K."/>
            <person name="Lindquist E."/>
            <person name="Lipzen A."/>
            <person name="Khouja H.-R."/>
            <person name="Murat C."/>
            <person name="Ohm R."/>
            <person name="Olson A."/>
            <person name="Spatafora J."/>
            <person name="Veneault-Fourrey C."/>
            <person name="Henrissat B."/>
            <person name="Grigoriev I."/>
            <person name="Martin F."/>
            <person name="Perotto S."/>
        </authorList>
    </citation>
    <scope>NUCLEOTIDE SEQUENCE [LARGE SCALE GENOMIC DNA]</scope>
    <source>
        <strain evidence="11 12">F</strain>
    </source>
</reference>
<feature type="transmembrane region" description="Helical" evidence="9">
    <location>
        <begin position="168"/>
        <end position="189"/>
    </location>
</feature>
<accession>A0A2J6R0K6</accession>
<gene>
    <name evidence="11" type="ORF">L207DRAFT_558391</name>
</gene>
<keyword evidence="5 9" id="KW-1133">Transmembrane helix</keyword>
<evidence type="ECO:0000256" key="5">
    <source>
        <dbReference type="ARBA" id="ARBA00022989"/>
    </source>
</evidence>
<feature type="transmembrane region" description="Helical" evidence="9">
    <location>
        <begin position="48"/>
        <end position="69"/>
    </location>
</feature>
<keyword evidence="6 9" id="KW-0472">Membrane</keyword>
<keyword evidence="3 7" id="KW-0813">Transport</keyword>
<evidence type="ECO:0000256" key="7">
    <source>
        <dbReference type="RuleBase" id="RU003346"/>
    </source>
</evidence>
<dbReference type="FunFam" id="1.20.1250.20:FF:000134">
    <property type="entry name" value="MFS sugar transporter protein"/>
    <property type="match status" value="1"/>
</dbReference>
<feature type="transmembrane region" description="Helical" evidence="9">
    <location>
        <begin position="354"/>
        <end position="379"/>
    </location>
</feature>
<proteinExistence type="inferred from homology"/>
<keyword evidence="12" id="KW-1185">Reference proteome</keyword>
<keyword evidence="4 9" id="KW-0812">Transmembrane</keyword>
<dbReference type="InterPro" id="IPR050360">
    <property type="entry name" value="MFS_Sugar_Transporters"/>
</dbReference>
<dbReference type="GO" id="GO:0016020">
    <property type="term" value="C:membrane"/>
    <property type="evidence" value="ECO:0007669"/>
    <property type="project" value="UniProtKB-SubCell"/>
</dbReference>
<feature type="domain" description="Major facilitator superfamily (MFS) profile" evidence="10">
    <location>
        <begin position="9"/>
        <end position="444"/>
    </location>
</feature>
<dbReference type="GO" id="GO:0005351">
    <property type="term" value="F:carbohydrate:proton symporter activity"/>
    <property type="evidence" value="ECO:0007669"/>
    <property type="project" value="TreeGrafter"/>
</dbReference>
<feature type="transmembrane region" description="Helical" evidence="9">
    <location>
        <begin position="81"/>
        <end position="102"/>
    </location>
</feature>
<evidence type="ECO:0000256" key="4">
    <source>
        <dbReference type="ARBA" id="ARBA00022692"/>
    </source>
</evidence>
<dbReference type="OrthoDB" id="6612291at2759"/>
<feature type="transmembrane region" description="Helical" evidence="9">
    <location>
        <begin position="288"/>
        <end position="310"/>
    </location>
</feature>
<feature type="transmembrane region" description="Helical" evidence="9">
    <location>
        <begin position="391"/>
        <end position="409"/>
    </location>
</feature>
<dbReference type="Gene3D" id="1.20.1250.20">
    <property type="entry name" value="MFS general substrate transporter like domains"/>
    <property type="match status" value="1"/>
</dbReference>